<gene>
    <name evidence="3" type="ORF">D9V37_17215</name>
</gene>
<comment type="caution">
    <text evidence="3">The sequence shown here is derived from an EMBL/GenBank/DDBJ whole genome shotgun (WGS) entry which is preliminary data.</text>
</comment>
<dbReference type="OrthoDB" id="4220102at2"/>
<dbReference type="InterPro" id="IPR012495">
    <property type="entry name" value="TadE-like_dom"/>
</dbReference>
<keyword evidence="1" id="KW-0812">Transmembrane</keyword>
<feature type="domain" description="TadE-like" evidence="2">
    <location>
        <begin position="19"/>
        <end position="60"/>
    </location>
</feature>
<keyword evidence="1" id="KW-1133">Transmembrane helix</keyword>
<dbReference type="Proteomes" id="UP000281708">
    <property type="component" value="Unassembled WGS sequence"/>
</dbReference>
<keyword evidence="1" id="KW-0472">Membrane</keyword>
<feature type="transmembrane region" description="Helical" evidence="1">
    <location>
        <begin position="25"/>
        <end position="47"/>
    </location>
</feature>
<name>A0A3L8NYX2_9ACTN</name>
<accession>A0A3L8NYX2</accession>
<evidence type="ECO:0000259" key="2">
    <source>
        <dbReference type="Pfam" id="PF07811"/>
    </source>
</evidence>
<organism evidence="3 4">
    <name type="scientific">Nocardioides mangrovicus</name>
    <dbReference type="NCBI Taxonomy" id="2478913"/>
    <lineage>
        <taxon>Bacteria</taxon>
        <taxon>Bacillati</taxon>
        <taxon>Actinomycetota</taxon>
        <taxon>Actinomycetes</taxon>
        <taxon>Propionibacteriales</taxon>
        <taxon>Nocardioidaceae</taxon>
        <taxon>Nocardioides</taxon>
    </lineage>
</organism>
<proteinExistence type="predicted"/>
<dbReference type="AlphaFoldDB" id="A0A3L8NYX2"/>
<evidence type="ECO:0000313" key="3">
    <source>
        <dbReference type="EMBL" id="RLV47857.1"/>
    </source>
</evidence>
<dbReference type="RefSeq" id="WP_121807363.1">
    <property type="nucleotide sequence ID" value="NZ_RDBE01000010.1"/>
</dbReference>
<dbReference type="Pfam" id="PF07811">
    <property type="entry name" value="TadE"/>
    <property type="match status" value="1"/>
</dbReference>
<sequence length="149" mass="16062">MSLRVLVPACVPRRRNERGASALELAFLAPWLLALIFLSIQAALYFYGRNVAIQAAREAVSQLRLAQDAATYDSLLPQVRARTTDFAASVGSGGLNDPQVTFGAQPHYDERFPRTTVSVSGKTISLIPGLDLTAHGTASGSVERFEADE</sequence>
<dbReference type="EMBL" id="RDBE01000010">
    <property type="protein sequence ID" value="RLV47857.1"/>
    <property type="molecule type" value="Genomic_DNA"/>
</dbReference>
<evidence type="ECO:0000256" key="1">
    <source>
        <dbReference type="SAM" id="Phobius"/>
    </source>
</evidence>
<evidence type="ECO:0000313" key="4">
    <source>
        <dbReference type="Proteomes" id="UP000281708"/>
    </source>
</evidence>
<keyword evidence="4" id="KW-1185">Reference proteome</keyword>
<protein>
    <submittedName>
        <fullName evidence="3">Pilus assembly protein</fullName>
    </submittedName>
</protein>
<reference evidence="3 4" key="1">
    <citation type="submission" date="2018-10" db="EMBL/GenBank/DDBJ databases">
        <title>Marmoricola sp. 4Q3S-7 whole genome shotgun sequence.</title>
        <authorList>
            <person name="Li F."/>
        </authorList>
    </citation>
    <scope>NUCLEOTIDE SEQUENCE [LARGE SCALE GENOMIC DNA]</scope>
    <source>
        <strain evidence="3 4">4Q3S-7</strain>
    </source>
</reference>